<protein>
    <submittedName>
        <fullName evidence="2">Uncharacterized protein</fullName>
    </submittedName>
</protein>
<keyword evidence="3" id="KW-1185">Reference proteome</keyword>
<name>A0A0D7BJ87_9AGAR</name>
<accession>A0A0D7BJ87</accession>
<proteinExistence type="predicted"/>
<dbReference type="AlphaFoldDB" id="A0A0D7BJ87"/>
<evidence type="ECO:0000256" key="1">
    <source>
        <dbReference type="SAM" id="MobiDB-lite"/>
    </source>
</evidence>
<gene>
    <name evidence="2" type="ORF">CYLTODRAFT_441879</name>
</gene>
<evidence type="ECO:0000313" key="3">
    <source>
        <dbReference type="Proteomes" id="UP000054007"/>
    </source>
</evidence>
<dbReference type="EMBL" id="KN880466">
    <property type="protein sequence ID" value="KIY70537.1"/>
    <property type="molecule type" value="Genomic_DNA"/>
</dbReference>
<feature type="region of interest" description="Disordered" evidence="1">
    <location>
        <begin position="73"/>
        <end position="94"/>
    </location>
</feature>
<organism evidence="2 3">
    <name type="scientific">Cylindrobasidium torrendii FP15055 ss-10</name>
    <dbReference type="NCBI Taxonomy" id="1314674"/>
    <lineage>
        <taxon>Eukaryota</taxon>
        <taxon>Fungi</taxon>
        <taxon>Dikarya</taxon>
        <taxon>Basidiomycota</taxon>
        <taxon>Agaricomycotina</taxon>
        <taxon>Agaricomycetes</taxon>
        <taxon>Agaricomycetidae</taxon>
        <taxon>Agaricales</taxon>
        <taxon>Marasmiineae</taxon>
        <taxon>Physalacriaceae</taxon>
        <taxon>Cylindrobasidium</taxon>
    </lineage>
</organism>
<dbReference type="Proteomes" id="UP000054007">
    <property type="component" value="Unassembled WGS sequence"/>
</dbReference>
<sequence length="163" mass="18317">MVSLRDGGKGNVSDLRSIILCCMAFLVINNSSSMLQRATGVGAYVGYRSLSSTLLRFYAATIATQEQQRRVASSPRVGGIFDREGETEDDVETRDLTPLSTQERTEMDYLATDIAAILENYAAERQKFYNRYEQEERYQRDVGRSQSIDRGRKVASGGLRCLH</sequence>
<reference evidence="2 3" key="1">
    <citation type="journal article" date="2015" name="Fungal Genet. Biol.">
        <title>Evolution of novel wood decay mechanisms in Agaricales revealed by the genome sequences of Fistulina hepatica and Cylindrobasidium torrendii.</title>
        <authorList>
            <person name="Floudas D."/>
            <person name="Held B.W."/>
            <person name="Riley R."/>
            <person name="Nagy L.G."/>
            <person name="Koehler G."/>
            <person name="Ransdell A.S."/>
            <person name="Younus H."/>
            <person name="Chow J."/>
            <person name="Chiniquy J."/>
            <person name="Lipzen A."/>
            <person name="Tritt A."/>
            <person name="Sun H."/>
            <person name="Haridas S."/>
            <person name="LaButti K."/>
            <person name="Ohm R.A."/>
            <person name="Kues U."/>
            <person name="Blanchette R.A."/>
            <person name="Grigoriev I.V."/>
            <person name="Minto R.E."/>
            <person name="Hibbett D.S."/>
        </authorList>
    </citation>
    <scope>NUCLEOTIDE SEQUENCE [LARGE SCALE GENOMIC DNA]</scope>
    <source>
        <strain evidence="2 3">FP15055 ss-10</strain>
    </source>
</reference>
<evidence type="ECO:0000313" key="2">
    <source>
        <dbReference type="EMBL" id="KIY70537.1"/>
    </source>
</evidence>